<name>A0A1E5GWK3_9ENTE</name>
<evidence type="ECO:0000256" key="3">
    <source>
        <dbReference type="ARBA" id="ARBA00022679"/>
    </source>
</evidence>
<protein>
    <recommendedName>
        <fullName evidence="1">non-specific serine/threonine protein kinase</fullName>
        <ecNumber evidence="1">2.7.11.1</ecNumber>
    </recommendedName>
</protein>
<keyword evidence="2 14" id="KW-0723">Serine/threonine-protein kinase</keyword>
<evidence type="ECO:0000256" key="7">
    <source>
        <dbReference type="ARBA" id="ARBA00047899"/>
    </source>
</evidence>
<dbReference type="SMART" id="SM00220">
    <property type="entry name" value="S_TKc"/>
    <property type="match status" value="1"/>
</dbReference>
<dbReference type="CDD" id="cd06577">
    <property type="entry name" value="PASTA_pknB"/>
    <property type="match status" value="5"/>
</dbReference>
<evidence type="ECO:0000256" key="10">
    <source>
        <dbReference type="SAM" id="MobiDB-lite"/>
    </source>
</evidence>
<dbReference type="NCBIfam" id="NF033483">
    <property type="entry name" value="PknB_PASTA_kin"/>
    <property type="match status" value="1"/>
</dbReference>
<dbReference type="Gene3D" id="3.30.10.20">
    <property type="match status" value="5"/>
</dbReference>
<dbReference type="InterPro" id="IPR005543">
    <property type="entry name" value="PASTA_dom"/>
</dbReference>
<feature type="region of interest" description="Disordered" evidence="10">
    <location>
        <begin position="310"/>
        <end position="334"/>
    </location>
</feature>
<evidence type="ECO:0000256" key="5">
    <source>
        <dbReference type="ARBA" id="ARBA00022777"/>
    </source>
</evidence>
<dbReference type="InterPro" id="IPR017441">
    <property type="entry name" value="Protein_kinase_ATP_BS"/>
</dbReference>
<dbReference type="InterPro" id="IPR000719">
    <property type="entry name" value="Prot_kinase_dom"/>
</dbReference>
<dbReference type="CDD" id="cd14014">
    <property type="entry name" value="STKc_PknB_like"/>
    <property type="match status" value="1"/>
</dbReference>
<dbReference type="GO" id="GO:0005524">
    <property type="term" value="F:ATP binding"/>
    <property type="evidence" value="ECO:0007669"/>
    <property type="project" value="UniProtKB-UniRule"/>
</dbReference>
<evidence type="ECO:0000256" key="11">
    <source>
        <dbReference type="SAM" id="Phobius"/>
    </source>
</evidence>
<feature type="domain" description="PASTA" evidence="13">
    <location>
        <begin position="587"/>
        <end position="658"/>
    </location>
</feature>
<keyword evidence="15" id="KW-1185">Reference proteome</keyword>
<dbReference type="SUPFAM" id="SSF56112">
    <property type="entry name" value="Protein kinase-like (PK-like)"/>
    <property type="match status" value="1"/>
</dbReference>
<keyword evidence="3" id="KW-0808">Transferase</keyword>
<gene>
    <name evidence="14" type="ORF">BCR25_03580</name>
</gene>
<accession>A0A1E5GWK3</accession>
<organism evidence="14 15">
    <name type="scientific">Enterococcus termitis</name>
    <dbReference type="NCBI Taxonomy" id="332950"/>
    <lineage>
        <taxon>Bacteria</taxon>
        <taxon>Bacillati</taxon>
        <taxon>Bacillota</taxon>
        <taxon>Bacilli</taxon>
        <taxon>Lactobacillales</taxon>
        <taxon>Enterococcaceae</taxon>
        <taxon>Enterococcus</taxon>
    </lineage>
</organism>
<feature type="binding site" evidence="9">
    <location>
        <position position="41"/>
    </location>
    <ligand>
        <name>ATP</name>
        <dbReference type="ChEBI" id="CHEBI:30616"/>
    </ligand>
</feature>
<dbReference type="InterPro" id="IPR008271">
    <property type="entry name" value="Ser/Thr_kinase_AS"/>
</dbReference>
<dbReference type="Pfam" id="PF03793">
    <property type="entry name" value="PASTA"/>
    <property type="match status" value="5"/>
</dbReference>
<feature type="transmembrane region" description="Helical" evidence="11">
    <location>
        <begin position="342"/>
        <end position="361"/>
    </location>
</feature>
<evidence type="ECO:0000256" key="8">
    <source>
        <dbReference type="ARBA" id="ARBA00048679"/>
    </source>
</evidence>
<dbReference type="SMART" id="SM00740">
    <property type="entry name" value="PASTA"/>
    <property type="match status" value="5"/>
</dbReference>
<dbReference type="FunFam" id="3.30.200.20:FF:000035">
    <property type="entry name" value="Serine/threonine protein kinase Stk1"/>
    <property type="match status" value="1"/>
</dbReference>
<comment type="catalytic activity">
    <reaction evidence="7">
        <text>L-threonyl-[protein] + ATP = O-phospho-L-threonyl-[protein] + ADP + H(+)</text>
        <dbReference type="Rhea" id="RHEA:46608"/>
        <dbReference type="Rhea" id="RHEA-COMP:11060"/>
        <dbReference type="Rhea" id="RHEA-COMP:11605"/>
        <dbReference type="ChEBI" id="CHEBI:15378"/>
        <dbReference type="ChEBI" id="CHEBI:30013"/>
        <dbReference type="ChEBI" id="CHEBI:30616"/>
        <dbReference type="ChEBI" id="CHEBI:61977"/>
        <dbReference type="ChEBI" id="CHEBI:456216"/>
        <dbReference type="EC" id="2.7.11.1"/>
    </reaction>
</comment>
<dbReference type="EC" id="2.7.11.1" evidence="1"/>
<evidence type="ECO:0000256" key="9">
    <source>
        <dbReference type="PROSITE-ProRule" id="PRU10141"/>
    </source>
</evidence>
<evidence type="ECO:0000259" key="12">
    <source>
        <dbReference type="PROSITE" id="PS50011"/>
    </source>
</evidence>
<comment type="caution">
    <text evidence="14">The sequence shown here is derived from an EMBL/GenBank/DDBJ whole genome shotgun (WGS) entry which is preliminary data.</text>
</comment>
<dbReference type="FunFam" id="1.10.510.10:FF:000021">
    <property type="entry name" value="Serine/threonine protein kinase"/>
    <property type="match status" value="1"/>
</dbReference>
<dbReference type="EMBL" id="MIJY01000012">
    <property type="protein sequence ID" value="OEG16690.1"/>
    <property type="molecule type" value="Genomic_DNA"/>
</dbReference>
<evidence type="ECO:0000256" key="2">
    <source>
        <dbReference type="ARBA" id="ARBA00022527"/>
    </source>
</evidence>
<keyword evidence="4 9" id="KW-0547">Nucleotide-binding</keyword>
<feature type="domain" description="PASTA" evidence="13">
    <location>
        <begin position="364"/>
        <end position="432"/>
    </location>
</feature>
<evidence type="ECO:0000313" key="15">
    <source>
        <dbReference type="Proteomes" id="UP000095094"/>
    </source>
</evidence>
<dbReference type="Gene3D" id="1.10.510.10">
    <property type="entry name" value="Transferase(Phosphotransferase) domain 1"/>
    <property type="match status" value="1"/>
</dbReference>
<sequence length="732" mass="79775">MIEIGRKLNGRYHIIGNIGSGGMANVFLAHDLILDRDVAIKVLRFDFQNDQAAIRRFQREALAATELVHPNIVSVYDVGEEDGLQYLVMEYVKGMDLKRYIQTQYPIPYAKIVDIMEQILSAVSLAHEHRIIHRDLKPQNILMDESGVVKITDFGIAIALTETSITQTNTMLGSVHYLSPEQARGSMATNQSDVYAVGIILYEMLTGNVPFDGESAVTIALKHFQEEMPSVKMVDPNIPQSLENVVLHATAKDPADRYKTAEEMSRDLYTVLAANRLDEPKWQPTGLIGETKILTPITDDMAMPSSFAAMEAPEEERNEHEEIEQQEAEDKAKKKKKKRNRIIAFVIVLLILLVGGGLYLAGQGSSEVKIPDVSDKTEAQARTILEDAGLKVKEETKKIPDESIEEGNVVKTDPVAESTVKKNREIELYISTGNKKIELEDYTGEDYKDVIEELKKLGFQESRIKVSKETNAKVDEDKVISQTPEAGEEVDPKTDEITLVVSEGPDDIYLANYASLGYSYDNAVAELLSYGIKSSQITRVDKASDTVDKGLVMDQDPAAGNPFNPKNGKITLVVSSGPDKPAESSSESNTVILGSYAESYTYDNAVNALLGLGIKQSQIAKEEVDSDLPKDTVVSQDPGAGASFDLNSNGKITLRVSKGPSNVNVPSISNLSPSEAEAQIKNAGLNYAVGSGDSSKGKVVSTSPSIGSSVAKGTTITVNYSDASEPANDENS</sequence>
<keyword evidence="6 9" id="KW-0067">ATP-binding</keyword>
<dbReference type="InterPro" id="IPR011009">
    <property type="entry name" value="Kinase-like_dom_sf"/>
</dbReference>
<dbReference type="PANTHER" id="PTHR43289:SF34">
    <property type="entry name" value="SERINE_THREONINE-PROTEIN KINASE YBDM-RELATED"/>
    <property type="match status" value="1"/>
</dbReference>
<proteinExistence type="predicted"/>
<feature type="domain" description="PASTA" evidence="13">
    <location>
        <begin position="433"/>
        <end position="503"/>
    </location>
</feature>
<keyword evidence="11" id="KW-0472">Membrane</keyword>
<dbReference type="AlphaFoldDB" id="A0A1E5GWK3"/>
<dbReference type="Gene3D" id="3.30.200.20">
    <property type="entry name" value="Phosphorylase Kinase, domain 1"/>
    <property type="match status" value="1"/>
</dbReference>
<dbReference type="PROSITE" id="PS51178">
    <property type="entry name" value="PASTA"/>
    <property type="match status" value="5"/>
</dbReference>
<dbReference type="Pfam" id="PF00069">
    <property type="entry name" value="Pkinase"/>
    <property type="match status" value="1"/>
</dbReference>
<dbReference type="PROSITE" id="PS50011">
    <property type="entry name" value="PROTEIN_KINASE_DOM"/>
    <property type="match status" value="1"/>
</dbReference>
<evidence type="ECO:0000256" key="4">
    <source>
        <dbReference type="ARBA" id="ARBA00022741"/>
    </source>
</evidence>
<keyword evidence="5 14" id="KW-0418">Kinase</keyword>
<dbReference type="PROSITE" id="PS00107">
    <property type="entry name" value="PROTEIN_KINASE_ATP"/>
    <property type="match status" value="1"/>
</dbReference>
<comment type="catalytic activity">
    <reaction evidence="8">
        <text>L-seryl-[protein] + ATP = O-phospho-L-seryl-[protein] + ADP + H(+)</text>
        <dbReference type="Rhea" id="RHEA:17989"/>
        <dbReference type="Rhea" id="RHEA-COMP:9863"/>
        <dbReference type="Rhea" id="RHEA-COMP:11604"/>
        <dbReference type="ChEBI" id="CHEBI:15378"/>
        <dbReference type="ChEBI" id="CHEBI:29999"/>
        <dbReference type="ChEBI" id="CHEBI:30616"/>
        <dbReference type="ChEBI" id="CHEBI:83421"/>
        <dbReference type="ChEBI" id="CHEBI:456216"/>
        <dbReference type="EC" id="2.7.11.1"/>
    </reaction>
</comment>
<evidence type="ECO:0000259" key="13">
    <source>
        <dbReference type="PROSITE" id="PS51178"/>
    </source>
</evidence>
<dbReference type="PANTHER" id="PTHR43289">
    <property type="entry name" value="MITOGEN-ACTIVATED PROTEIN KINASE KINASE KINASE 20-RELATED"/>
    <property type="match status" value="1"/>
</dbReference>
<evidence type="ECO:0000256" key="6">
    <source>
        <dbReference type="ARBA" id="ARBA00022840"/>
    </source>
</evidence>
<evidence type="ECO:0000256" key="1">
    <source>
        <dbReference type="ARBA" id="ARBA00012513"/>
    </source>
</evidence>
<keyword evidence="11" id="KW-0812">Transmembrane</keyword>
<dbReference type="OrthoDB" id="9788659at2"/>
<dbReference type="RefSeq" id="WP_069663087.1">
    <property type="nucleotide sequence ID" value="NZ_JBHUJJ010000001.1"/>
</dbReference>
<dbReference type="GO" id="GO:0004674">
    <property type="term" value="F:protein serine/threonine kinase activity"/>
    <property type="evidence" value="ECO:0007669"/>
    <property type="project" value="UniProtKB-KW"/>
</dbReference>
<feature type="domain" description="Protein kinase" evidence="12">
    <location>
        <begin position="12"/>
        <end position="272"/>
    </location>
</feature>
<reference evidence="15" key="1">
    <citation type="submission" date="2016-09" db="EMBL/GenBank/DDBJ databases">
        <authorList>
            <person name="Gulvik C.A."/>
        </authorList>
    </citation>
    <scope>NUCLEOTIDE SEQUENCE [LARGE SCALE GENOMIC DNA]</scope>
    <source>
        <strain evidence="15">LMG 8895</strain>
    </source>
</reference>
<feature type="domain" description="PASTA" evidence="13">
    <location>
        <begin position="659"/>
        <end position="722"/>
    </location>
</feature>
<dbReference type="PROSITE" id="PS00108">
    <property type="entry name" value="PROTEIN_KINASE_ST"/>
    <property type="match status" value="1"/>
</dbReference>
<feature type="domain" description="PASTA" evidence="13">
    <location>
        <begin position="504"/>
        <end position="576"/>
    </location>
</feature>
<keyword evidence="11" id="KW-1133">Transmembrane helix</keyword>
<evidence type="ECO:0000313" key="14">
    <source>
        <dbReference type="EMBL" id="OEG16690.1"/>
    </source>
</evidence>
<dbReference type="Proteomes" id="UP000095094">
    <property type="component" value="Unassembled WGS sequence"/>
</dbReference>